<accession>A0A2S4VS80</accession>
<feature type="region of interest" description="Disordered" evidence="1">
    <location>
        <begin position="671"/>
        <end position="694"/>
    </location>
</feature>
<dbReference type="VEuPathDB" id="FungiDB:PSTT_01202"/>
<feature type="region of interest" description="Disordered" evidence="1">
    <location>
        <begin position="1"/>
        <end position="45"/>
    </location>
</feature>
<dbReference type="PANTHER" id="PTHR47501">
    <property type="entry name" value="TRANSPOSASE-RELATED"/>
    <property type="match status" value="1"/>
</dbReference>
<dbReference type="VEuPathDB" id="FungiDB:PSTT_11251"/>
<sequence>MATSDHPPDDVPSTPPNTTDLSHHQPELARRKSTRLCTPMSRPGFIATQTNSRRAIVPIATKRTQPPQSEVPAATDWRIEPSQDSPDPNAFSGPTQVSKRTGQAVVLTSPRTPMMTINRLVALGMEIKRRIGTDSIVLCSTAQCWPLGQGPNQDATSKAHACRWCPNQFKVQARSTYNLKCHRDGTFIKGSLRLACPGRHKAIAAGADLPPSASEVVADKAAAQPAAVNNLIAYTSKGQFSNNTLNRLVVIWVLHSRVWAASVAHKLYLEQPIQVVKSIKEFDSMVLLISDVWTTKGSHKAFMGISCCYITKDWKYVSQHLAIKYISWHHNGKYLATPLANVLVKHKLHEKMTLTTDSGSNSFTMAAGVASTFRAYNSTEWNISKNHHRCACHVIALILGAGLRALQLSKVMLRPEKADKFFPTLGSIDEEEESAAEDIVEVVNPVSDEEQDIDPDDAEEAVLEPGWEQNGDEDNYVESNQPGIGFTLKKVDYICRRIASSPQKQADRSQAYEARRVINQLLENETDKYADKHFFKGYEVTMKEWEDVNTLNLILKEFLDLTKQMEGDGPKLGVMLYAYLKLRDSLEKKEAAAASAPLEPMFGPMLKTLKKYIDLAINCDTVVITTFLHPAWRLMLFKKDFPSKSIRIESLVGRVFQQREALIKSAEIVTPPTKASQSENDLTKSDSESEADDYNFYPPDLKAISVNTELERYNSGVFPMDRKGDVLGWWKAHTRDFPVLGSLARDYLACAASSATVERTFSAAAGVCGTARTSLAIRTIERCISSHMWLRNNTPTNNIPKCKTTQPQPQHTQDLKAILTKPDKQLEEIQELINQNFEANNDQIGLLRELLRLEKGKREKAETINAIYEFVLSVEQIVCRRLNIEHSTLTRALRSDGTTWIDVRTLLNLEDDSSDGLLALIKHIKTSRLGHGRASPTTAKNLVLSKSLVPLAEENCSLTPKQVALLRKLLDWVVHDLSESATLADLRLAVEELMVLDSCLDSDLDSPLSESSLF</sequence>
<dbReference type="Proteomes" id="UP000238274">
    <property type="component" value="Unassembled WGS sequence"/>
</dbReference>
<reference evidence="3 4" key="1">
    <citation type="submission" date="2017-12" db="EMBL/GenBank/DDBJ databases">
        <title>Gene loss provides genomic basis for host adaptation in cereal stripe rust fungi.</title>
        <authorList>
            <person name="Xia C."/>
        </authorList>
    </citation>
    <scope>NUCLEOTIDE SEQUENCE [LARGE SCALE GENOMIC DNA]</scope>
    <source>
        <strain evidence="3 4">93TX-2</strain>
    </source>
</reference>
<dbReference type="Pfam" id="PF05699">
    <property type="entry name" value="Dimer_Tnp_hAT"/>
    <property type="match status" value="1"/>
</dbReference>
<evidence type="ECO:0000256" key="1">
    <source>
        <dbReference type="SAM" id="MobiDB-lite"/>
    </source>
</evidence>
<feature type="domain" description="HAT C-terminal dimerisation" evidence="2">
    <location>
        <begin position="709"/>
        <end position="790"/>
    </location>
</feature>
<dbReference type="VEuPathDB" id="FungiDB:PSHT_08114"/>
<dbReference type="InterPro" id="IPR012337">
    <property type="entry name" value="RNaseH-like_sf"/>
</dbReference>
<reference evidence="4" key="3">
    <citation type="journal article" date="2018" name="Mol. Plant Microbe Interact.">
        <title>Genome sequence resources for the wheat stripe rust pathogen (Puccinia striiformis f. sp. tritici) and the barley stripe rust pathogen (Puccinia striiformis f. sp. hordei).</title>
        <authorList>
            <person name="Xia C."/>
            <person name="Wang M."/>
            <person name="Yin C."/>
            <person name="Cornejo O.E."/>
            <person name="Hulbert S.H."/>
            <person name="Chen X."/>
        </authorList>
    </citation>
    <scope>NUCLEOTIDE SEQUENCE [LARGE SCALE GENOMIC DNA]</scope>
    <source>
        <strain evidence="4">93TX-2</strain>
    </source>
</reference>
<evidence type="ECO:0000259" key="2">
    <source>
        <dbReference type="Pfam" id="PF05699"/>
    </source>
</evidence>
<organism evidence="3 4">
    <name type="scientific">Puccinia striiformis</name>
    <dbReference type="NCBI Taxonomy" id="27350"/>
    <lineage>
        <taxon>Eukaryota</taxon>
        <taxon>Fungi</taxon>
        <taxon>Dikarya</taxon>
        <taxon>Basidiomycota</taxon>
        <taxon>Pucciniomycotina</taxon>
        <taxon>Pucciniomycetes</taxon>
        <taxon>Pucciniales</taxon>
        <taxon>Pucciniaceae</taxon>
        <taxon>Puccinia</taxon>
    </lineage>
</organism>
<feature type="compositionally biased region" description="Basic and acidic residues" evidence="1">
    <location>
        <begin position="21"/>
        <end position="30"/>
    </location>
</feature>
<dbReference type="AlphaFoldDB" id="A0A2S4VS80"/>
<protein>
    <recommendedName>
        <fullName evidence="2">HAT C-terminal dimerisation domain-containing protein</fullName>
    </recommendedName>
</protein>
<dbReference type="GO" id="GO:0046983">
    <property type="term" value="F:protein dimerization activity"/>
    <property type="evidence" value="ECO:0007669"/>
    <property type="project" value="InterPro"/>
</dbReference>
<dbReference type="OrthoDB" id="3264316at2759"/>
<keyword evidence="4" id="KW-1185">Reference proteome</keyword>
<proteinExistence type="predicted"/>
<feature type="compositionally biased region" description="Polar residues" evidence="1">
    <location>
        <begin position="82"/>
        <end position="101"/>
    </location>
</feature>
<dbReference type="VEuPathDB" id="FungiDB:PSTT_01203"/>
<evidence type="ECO:0000313" key="4">
    <source>
        <dbReference type="Proteomes" id="UP000238274"/>
    </source>
</evidence>
<reference evidence="4" key="2">
    <citation type="journal article" date="2018" name="BMC Genomics">
        <title>Genomic insights into host adaptation between the wheat stripe rust pathogen (Puccinia striiformis f. sp. tritici) and the barley stripe rust pathogen (Puccinia striiformis f. sp. hordei).</title>
        <authorList>
            <person name="Xia C."/>
            <person name="Wang M."/>
            <person name="Yin C."/>
            <person name="Cornejo O.E."/>
            <person name="Hulbert S.H."/>
            <person name="Chen X."/>
        </authorList>
    </citation>
    <scope>NUCLEOTIDE SEQUENCE [LARGE SCALE GENOMIC DNA]</scope>
    <source>
        <strain evidence="4">93TX-2</strain>
    </source>
</reference>
<gene>
    <name evidence="3" type="ORF">PSHT_08114</name>
</gene>
<feature type="region of interest" description="Disordered" evidence="1">
    <location>
        <begin position="59"/>
        <end position="102"/>
    </location>
</feature>
<dbReference type="SUPFAM" id="SSF53098">
    <property type="entry name" value="Ribonuclease H-like"/>
    <property type="match status" value="1"/>
</dbReference>
<comment type="caution">
    <text evidence="3">The sequence shown here is derived from an EMBL/GenBank/DDBJ whole genome shotgun (WGS) entry which is preliminary data.</text>
</comment>
<dbReference type="PANTHER" id="PTHR47501:SF5">
    <property type="entry name" value="HAT C-TERMINAL DIMERISATION DOMAIN-CONTAINING PROTEIN"/>
    <property type="match status" value="1"/>
</dbReference>
<dbReference type="EMBL" id="PKSM01000104">
    <property type="protein sequence ID" value="POW12392.1"/>
    <property type="molecule type" value="Genomic_DNA"/>
</dbReference>
<evidence type="ECO:0000313" key="3">
    <source>
        <dbReference type="EMBL" id="POW12392.1"/>
    </source>
</evidence>
<name>A0A2S4VS80_9BASI</name>
<dbReference type="InterPro" id="IPR008906">
    <property type="entry name" value="HATC_C_dom"/>
</dbReference>